<feature type="transmembrane region" description="Helical" evidence="1">
    <location>
        <begin position="118"/>
        <end position="140"/>
    </location>
</feature>
<evidence type="ECO:0000313" key="5">
    <source>
        <dbReference type="Proteomes" id="UP001256547"/>
    </source>
</evidence>
<protein>
    <submittedName>
        <fullName evidence="3">YesL family protein</fullName>
    </submittedName>
</protein>
<evidence type="ECO:0000313" key="2">
    <source>
        <dbReference type="EMBL" id="MDT2596642.1"/>
    </source>
</evidence>
<evidence type="ECO:0000313" key="3">
    <source>
        <dbReference type="EMBL" id="MDT2637537.1"/>
    </source>
</evidence>
<feature type="transmembrane region" description="Helical" evidence="1">
    <location>
        <begin position="152"/>
        <end position="176"/>
    </location>
</feature>
<keyword evidence="1" id="KW-0812">Transmembrane</keyword>
<evidence type="ECO:0000313" key="4">
    <source>
        <dbReference type="Proteomes" id="UP001245561"/>
    </source>
</evidence>
<gene>
    <name evidence="3" type="ORF">P7D36_08450</name>
    <name evidence="2" type="ORF">P7D39_06335</name>
</gene>
<sequence>MRTRGKEEIVSIFDMDSRLTKSLSGLYSLFILNVLFIICCLPVVTIGIAQCSLYASILEIKNGNTQAPFVIYCGAVKKYGKKSFSLGLIELFGIGVFYLDWLIINLSHKNFSYNLKVLYFGIGILLLVTLFHAIPMSLGYKKSLKHLIKESFIAASLNLVPSFILLAGAFVLSILFNISVLVTMALFSFFLVIGFSWVTYFHVLLIEQNNKYKNES</sequence>
<keyword evidence="1" id="KW-1133">Transmembrane helix</keyword>
<dbReference type="EMBL" id="JARPYT010000011">
    <property type="protein sequence ID" value="MDT2637537.1"/>
    <property type="molecule type" value="Genomic_DNA"/>
</dbReference>
<dbReference type="RefSeq" id="WP_137603923.1">
    <property type="nucleotide sequence ID" value="NZ_JARPYR010000010.1"/>
</dbReference>
<keyword evidence="1" id="KW-0472">Membrane</keyword>
<dbReference type="EMBL" id="JARPYR010000010">
    <property type="protein sequence ID" value="MDT2596642.1"/>
    <property type="molecule type" value="Genomic_DNA"/>
</dbReference>
<dbReference type="Proteomes" id="UP001245561">
    <property type="component" value="Unassembled WGS sequence"/>
</dbReference>
<feature type="transmembrane region" description="Helical" evidence="1">
    <location>
        <begin position="25"/>
        <end position="49"/>
    </location>
</feature>
<accession>A0AAP5NMM2</accession>
<proteinExistence type="predicted"/>
<organism evidence="3 4">
    <name type="scientific">Enterococcus dongliensis</name>
    <dbReference type="NCBI Taxonomy" id="2559925"/>
    <lineage>
        <taxon>Bacteria</taxon>
        <taxon>Bacillati</taxon>
        <taxon>Bacillota</taxon>
        <taxon>Bacilli</taxon>
        <taxon>Lactobacillales</taxon>
        <taxon>Enterococcaceae</taxon>
        <taxon>Enterococcus</taxon>
    </lineage>
</organism>
<evidence type="ECO:0000256" key="1">
    <source>
        <dbReference type="SAM" id="Phobius"/>
    </source>
</evidence>
<feature type="transmembrane region" description="Helical" evidence="1">
    <location>
        <begin position="182"/>
        <end position="206"/>
    </location>
</feature>
<dbReference type="InterPro" id="IPR006938">
    <property type="entry name" value="DUF624"/>
</dbReference>
<comment type="caution">
    <text evidence="3">The sequence shown here is derived from an EMBL/GenBank/DDBJ whole genome shotgun (WGS) entry which is preliminary data.</text>
</comment>
<dbReference type="AlphaFoldDB" id="A0AAP5NMM2"/>
<feature type="transmembrane region" description="Helical" evidence="1">
    <location>
        <begin position="86"/>
        <end position="106"/>
    </location>
</feature>
<dbReference type="Proteomes" id="UP001256547">
    <property type="component" value="Unassembled WGS sequence"/>
</dbReference>
<name>A0AAP5NMM2_9ENTE</name>
<keyword evidence="5" id="KW-1185">Reference proteome</keyword>
<reference evidence="3 5" key="1">
    <citation type="submission" date="2023-03" db="EMBL/GenBank/DDBJ databases">
        <authorList>
            <person name="Shen W."/>
            <person name="Cai J."/>
        </authorList>
    </citation>
    <scope>NUCLEOTIDE SEQUENCE</scope>
    <source>
        <strain evidence="3">P55-2</strain>
        <strain evidence="2 5">P72-2</strain>
    </source>
</reference>
<dbReference type="Pfam" id="PF04854">
    <property type="entry name" value="DUF624"/>
    <property type="match status" value="1"/>
</dbReference>